<accession>A0A6A6EX51</accession>
<protein>
    <submittedName>
        <fullName evidence="2">Uncharacterized protein</fullName>
    </submittedName>
</protein>
<evidence type="ECO:0000313" key="3">
    <source>
        <dbReference type="Proteomes" id="UP000799539"/>
    </source>
</evidence>
<proteinExistence type="predicted"/>
<evidence type="ECO:0000313" key="2">
    <source>
        <dbReference type="EMBL" id="KAF2206305.1"/>
    </source>
</evidence>
<reference evidence="2" key="1">
    <citation type="journal article" date="2020" name="Stud. Mycol.">
        <title>101 Dothideomycetes genomes: a test case for predicting lifestyles and emergence of pathogens.</title>
        <authorList>
            <person name="Haridas S."/>
            <person name="Albert R."/>
            <person name="Binder M."/>
            <person name="Bloem J."/>
            <person name="Labutti K."/>
            <person name="Salamov A."/>
            <person name="Andreopoulos B."/>
            <person name="Baker S."/>
            <person name="Barry K."/>
            <person name="Bills G."/>
            <person name="Bluhm B."/>
            <person name="Cannon C."/>
            <person name="Castanera R."/>
            <person name="Culley D."/>
            <person name="Daum C."/>
            <person name="Ezra D."/>
            <person name="Gonzalez J."/>
            <person name="Henrissat B."/>
            <person name="Kuo A."/>
            <person name="Liang C."/>
            <person name="Lipzen A."/>
            <person name="Lutzoni F."/>
            <person name="Magnuson J."/>
            <person name="Mondo S."/>
            <person name="Nolan M."/>
            <person name="Ohm R."/>
            <person name="Pangilinan J."/>
            <person name="Park H.-J."/>
            <person name="Ramirez L."/>
            <person name="Alfaro M."/>
            <person name="Sun H."/>
            <person name="Tritt A."/>
            <person name="Yoshinaga Y."/>
            <person name="Zwiers L.-H."/>
            <person name="Turgeon B."/>
            <person name="Goodwin S."/>
            <person name="Spatafora J."/>
            <person name="Crous P."/>
            <person name="Grigoriev I."/>
        </authorList>
    </citation>
    <scope>NUCLEOTIDE SEQUENCE</scope>
    <source>
        <strain evidence="2">SCOH1-5</strain>
    </source>
</reference>
<sequence>MRGALLFAAAFQAALVSAQDDDEAVPCISKPDHSNYGKNGDVWCMWDEDHFWKPTGVGCQSDAECQSLRFPYTNCHAIASDALLANGGIMFCRYDDGNSGPTECGLGVAAPPNRPNKDAPGSMSGKTVDFFSFCRDVLSRSGLTGINVVAGCNPAGTSSDDVQCIYQCNGSSDCGNPHAPPKAYHKLSPSFPSCPGFETAN</sequence>
<dbReference type="EMBL" id="ML992727">
    <property type="protein sequence ID" value="KAF2206305.1"/>
    <property type="molecule type" value="Genomic_DNA"/>
</dbReference>
<gene>
    <name evidence="2" type="ORF">CERZMDRAFT_103554</name>
</gene>
<feature type="signal peptide" evidence="1">
    <location>
        <begin position="1"/>
        <end position="18"/>
    </location>
</feature>
<name>A0A6A6EX51_9PEZI</name>
<keyword evidence="1" id="KW-0732">Signal</keyword>
<evidence type="ECO:0000256" key="1">
    <source>
        <dbReference type="SAM" id="SignalP"/>
    </source>
</evidence>
<feature type="chain" id="PRO_5025362482" evidence="1">
    <location>
        <begin position="19"/>
        <end position="201"/>
    </location>
</feature>
<dbReference type="AlphaFoldDB" id="A0A6A6EX51"/>
<dbReference type="OrthoDB" id="3631261at2759"/>
<dbReference type="Proteomes" id="UP000799539">
    <property type="component" value="Unassembled WGS sequence"/>
</dbReference>
<keyword evidence="3" id="KW-1185">Reference proteome</keyword>
<organism evidence="2 3">
    <name type="scientific">Cercospora zeae-maydis SCOH1-5</name>
    <dbReference type="NCBI Taxonomy" id="717836"/>
    <lineage>
        <taxon>Eukaryota</taxon>
        <taxon>Fungi</taxon>
        <taxon>Dikarya</taxon>
        <taxon>Ascomycota</taxon>
        <taxon>Pezizomycotina</taxon>
        <taxon>Dothideomycetes</taxon>
        <taxon>Dothideomycetidae</taxon>
        <taxon>Mycosphaerellales</taxon>
        <taxon>Mycosphaerellaceae</taxon>
        <taxon>Cercospora</taxon>
    </lineage>
</organism>